<dbReference type="PROSITE" id="PS51257">
    <property type="entry name" value="PROKAR_LIPOPROTEIN"/>
    <property type="match status" value="1"/>
</dbReference>
<dbReference type="AlphaFoldDB" id="A0A0F9VXE6"/>
<dbReference type="InterPro" id="IPR011045">
    <property type="entry name" value="N2O_reductase_N"/>
</dbReference>
<dbReference type="SUPFAM" id="SSF50974">
    <property type="entry name" value="Nitrous oxide reductase, N-terminal domain"/>
    <property type="match status" value="1"/>
</dbReference>
<protein>
    <submittedName>
        <fullName evidence="1">Uncharacterized protein</fullName>
    </submittedName>
</protein>
<comment type="caution">
    <text evidence="1">The sequence shown here is derived from an EMBL/GenBank/DDBJ whole genome shotgun (WGS) entry which is preliminary data.</text>
</comment>
<accession>A0A0F9VXE6</accession>
<evidence type="ECO:0000313" key="1">
    <source>
        <dbReference type="EMBL" id="KKN70363.1"/>
    </source>
</evidence>
<sequence length="340" mass="36497">MRRLRSICRLFAAVAAGALIGACGPQPGGVAYGPARREATLTDPRIHESSGLAVSRRTPGVFWTHNDSGDPPQLFAIDRQGRTLATVTITGAENVDWEDLASYELHGQAYLLIADVGDNNAQRDRCQLYIVPEPAVDPAQVGRELSAEVQTTIEFRYPDGPRDCEAVAVDTTSVRPFGFSLVAPSSMPVQVSAGVVCLVSKTVLGPCGVYILPLPPASHRGRVKAVLSGCMLRLPGLVDVPVRIASPWIPMVTAMDISPDGRRAIVADYGNATEYVRRDGESWAGAFRRGGGRVQLPRRRQGESICYDADGKTLVLTSEGPSSPLWIVPAAEDEDSPREP</sequence>
<name>A0A0F9VXE6_9ZZZZ</name>
<reference evidence="1" key="1">
    <citation type="journal article" date="2015" name="Nature">
        <title>Complex archaea that bridge the gap between prokaryotes and eukaryotes.</title>
        <authorList>
            <person name="Spang A."/>
            <person name="Saw J.H."/>
            <person name="Jorgensen S.L."/>
            <person name="Zaremba-Niedzwiedzka K."/>
            <person name="Martijn J."/>
            <person name="Lind A.E."/>
            <person name="van Eijk R."/>
            <person name="Schleper C."/>
            <person name="Guy L."/>
            <person name="Ettema T.J."/>
        </authorList>
    </citation>
    <scope>NUCLEOTIDE SEQUENCE</scope>
</reference>
<organism evidence="1">
    <name type="scientific">marine sediment metagenome</name>
    <dbReference type="NCBI Taxonomy" id="412755"/>
    <lineage>
        <taxon>unclassified sequences</taxon>
        <taxon>metagenomes</taxon>
        <taxon>ecological metagenomes</taxon>
    </lineage>
</organism>
<gene>
    <name evidence="1" type="ORF">LCGC14_0431630</name>
</gene>
<proteinExistence type="predicted"/>
<dbReference type="EMBL" id="LAZR01000404">
    <property type="protein sequence ID" value="KKN70363.1"/>
    <property type="molecule type" value="Genomic_DNA"/>
</dbReference>